<dbReference type="PATRIC" id="fig|1813736.3.peg.3224"/>
<dbReference type="GO" id="GO:0004252">
    <property type="term" value="F:serine-type endopeptidase activity"/>
    <property type="evidence" value="ECO:0007669"/>
    <property type="project" value="UniProtKB-UniRule"/>
</dbReference>
<feature type="domain" description="Lon proteolytic" evidence="16">
    <location>
        <begin position="690"/>
        <end position="872"/>
    </location>
</feature>
<dbReference type="FunFam" id="1.20.5.5270:FF:000002">
    <property type="entry name" value="Lon protease homolog"/>
    <property type="match status" value="1"/>
</dbReference>
<dbReference type="PROSITE" id="PS01046">
    <property type="entry name" value="LON_SER"/>
    <property type="match status" value="1"/>
</dbReference>
<dbReference type="InterPro" id="IPR027065">
    <property type="entry name" value="Lon_Prtase"/>
</dbReference>
<keyword evidence="6 9" id="KW-0720">Serine protease</keyword>
<dbReference type="GO" id="GO:0016887">
    <property type="term" value="F:ATP hydrolysis activity"/>
    <property type="evidence" value="ECO:0007669"/>
    <property type="project" value="UniProtKB-UniRule"/>
</dbReference>
<reference evidence="18 19" key="1">
    <citation type="journal article" date="2016" name="Genome Announc.">
        <title>First Complete Genome Sequence of a Subdivision 6 Acidobacterium Strain.</title>
        <authorList>
            <person name="Huang S."/>
            <person name="Vieira S."/>
            <person name="Bunk B."/>
            <person name="Riedel T."/>
            <person name="Sproer C."/>
            <person name="Overmann J."/>
        </authorList>
    </citation>
    <scope>NUCLEOTIDE SEQUENCE [LARGE SCALE GENOMIC DNA]</scope>
    <source>
        <strain evidence="19">DSM 100886 HEG_-6_39</strain>
    </source>
</reference>
<accession>A0A143PNQ6</accession>
<sequence>MADAAAQDPPLPSRLPVLPLRSTVVFPLTVQPLAVNRAVSVDAVNRALAADRMLVLVMQVGDSDDPDPSQLRKVGTVAVIRQMAKGAMGLQILVEGVARVRLDDVTRDGNVMDAFITAAPEPDASGLEIDAYLRSLRDLVEKAFSLATGLSPDLRSIVSGIDEPLRLVYLLATLIDMKPEDKQLLLEQDDLRVKLSAISAALKREVELLELKGKIESQAQQEMSDAQRQYYLRQQLKAIQSELGEEEGQEIAELRKRLQDARLPGAVLKQAMREVDRLERMSQASPEYQMLRTYLDWVLEVPWGVTTPDRLDPRAARVVLDEDHYGLDKIKDRIVEYLAVRKLKNDMKGPILCFAGPPGVGKTSLGQSIARAMNRKFVRLSLGGVRDEAEIRGHRRTYIGSMPGRLVQALKQAGSMNPVFMLDEIDKLQAGGFSGDPASAMLEVLDPAQNHTFRDHYLEVPVDLSKVLFIATANNLGTVHPALLDRMEIISLSGYTEEDKAHIARKYLIPRQMKEHGLPADGLDLTDAALSRVVREYTREAGVRNLERQVGTIARKLAARVAGVDTTLRDREPDSTTVATVDMPIPGQPGDGPHMPPPPGGDPEHAPIDDPDPRETPGVPHPDEPAEGDPPPPADPDRDDPEAPIGDPTQKPDLPVMTTVTLEAPFKVDAADLPDYLGPPRIKNDAPFRLSRPGVVTGLAWTETGGDVLYVEATLLPGGKGQLVLTGQLGSVMQESARAALSHVRSRATALGISQDTFLTNDLHLHVPAGAIPKDGPSAGVTMATAILSAARQAPVTPDVAMTGEITLSGLVLPVGGIKEKALAARRQGVKTMILPAQNEDDLDELSSEARREMTFRPVSTFEEVVEVALGPLPVPSLPVPPAPAPLPPTEPAVAG</sequence>
<dbReference type="SUPFAM" id="SSF54211">
    <property type="entry name" value="Ribosomal protein S5 domain 2-like"/>
    <property type="match status" value="1"/>
</dbReference>
<evidence type="ECO:0000256" key="7">
    <source>
        <dbReference type="ARBA" id="ARBA00022840"/>
    </source>
</evidence>
<keyword evidence="7 9" id="KW-0067">ATP-binding</keyword>
<dbReference type="NCBIfam" id="TIGR00763">
    <property type="entry name" value="lon"/>
    <property type="match status" value="1"/>
</dbReference>
<evidence type="ECO:0000256" key="13">
    <source>
        <dbReference type="PROSITE-ProRule" id="PRU01122"/>
    </source>
</evidence>
<dbReference type="KEGG" id="abac:LuPra_03026"/>
<dbReference type="InterPro" id="IPR046336">
    <property type="entry name" value="Lon_prtase_N_sf"/>
</dbReference>
<dbReference type="OrthoDB" id="9803599at2"/>
<feature type="region of interest" description="Disordered" evidence="15">
    <location>
        <begin position="877"/>
        <end position="896"/>
    </location>
</feature>
<organism evidence="18 19">
    <name type="scientific">Luteitalea pratensis</name>
    <dbReference type="NCBI Taxonomy" id="1855912"/>
    <lineage>
        <taxon>Bacteria</taxon>
        <taxon>Pseudomonadati</taxon>
        <taxon>Acidobacteriota</taxon>
        <taxon>Vicinamibacteria</taxon>
        <taxon>Vicinamibacterales</taxon>
        <taxon>Vicinamibacteraceae</taxon>
        <taxon>Luteitalea</taxon>
    </lineage>
</organism>
<dbReference type="Gene3D" id="1.10.8.60">
    <property type="match status" value="1"/>
</dbReference>
<dbReference type="Gene3D" id="2.30.130.40">
    <property type="entry name" value="LON domain-like"/>
    <property type="match status" value="1"/>
</dbReference>
<dbReference type="PROSITE" id="PS51786">
    <property type="entry name" value="LON_PROTEOLYTIC"/>
    <property type="match status" value="1"/>
</dbReference>
<dbReference type="PROSITE" id="PS51787">
    <property type="entry name" value="LON_N"/>
    <property type="match status" value="1"/>
</dbReference>
<feature type="domain" description="Lon N-terminal" evidence="17">
    <location>
        <begin position="15"/>
        <end position="206"/>
    </location>
</feature>
<dbReference type="Pfam" id="PF02190">
    <property type="entry name" value="LON_substr_bdg"/>
    <property type="match status" value="1"/>
</dbReference>
<dbReference type="Gene3D" id="3.30.230.10">
    <property type="match status" value="1"/>
</dbReference>
<keyword evidence="5 9" id="KW-0378">Hydrolase</keyword>
<dbReference type="HAMAP" id="MF_01973">
    <property type="entry name" value="lon_bact"/>
    <property type="match status" value="1"/>
</dbReference>
<dbReference type="InterPro" id="IPR027417">
    <property type="entry name" value="P-loop_NTPase"/>
</dbReference>
<dbReference type="GO" id="GO:0004176">
    <property type="term" value="F:ATP-dependent peptidase activity"/>
    <property type="evidence" value="ECO:0007669"/>
    <property type="project" value="UniProtKB-UniRule"/>
</dbReference>
<dbReference type="InterPro" id="IPR027543">
    <property type="entry name" value="Lon_bac"/>
</dbReference>
<dbReference type="PRINTS" id="PR00830">
    <property type="entry name" value="ENDOLAPTASE"/>
</dbReference>
<feature type="binding site" evidence="9 12">
    <location>
        <begin position="356"/>
        <end position="363"/>
    </location>
    <ligand>
        <name>ATP</name>
        <dbReference type="ChEBI" id="CHEBI:30616"/>
    </ligand>
</feature>
<dbReference type="InterPro" id="IPR003111">
    <property type="entry name" value="Lon_prtase_N"/>
</dbReference>
<dbReference type="STRING" id="1855912.LuPra_03026"/>
<dbReference type="EC" id="3.4.21.53" evidence="9 10"/>
<protein>
    <recommendedName>
        <fullName evidence="9 10">Lon protease</fullName>
        <ecNumber evidence="9 10">3.4.21.53</ecNumber>
    </recommendedName>
    <alternativeName>
        <fullName evidence="9">ATP-dependent protease La</fullName>
    </alternativeName>
</protein>
<dbReference type="SMART" id="SM00464">
    <property type="entry name" value="LON"/>
    <property type="match status" value="1"/>
</dbReference>
<evidence type="ECO:0000256" key="6">
    <source>
        <dbReference type="ARBA" id="ARBA00022825"/>
    </source>
</evidence>
<reference evidence="19" key="2">
    <citation type="submission" date="2016-04" db="EMBL/GenBank/DDBJ databases">
        <title>First Complete Genome Sequence of a Subdivision 6 Acidobacterium.</title>
        <authorList>
            <person name="Huang S."/>
            <person name="Vieira S."/>
            <person name="Bunk B."/>
            <person name="Riedel T."/>
            <person name="Sproeer C."/>
            <person name="Overmann J."/>
        </authorList>
    </citation>
    <scope>NUCLEOTIDE SEQUENCE [LARGE SCALE GENOMIC DNA]</scope>
    <source>
        <strain evidence="19">DSM 100886 HEG_-6_39</strain>
    </source>
</reference>
<dbReference type="Pfam" id="PF05362">
    <property type="entry name" value="Lon_C"/>
    <property type="match status" value="1"/>
</dbReference>
<dbReference type="GO" id="GO:0006515">
    <property type="term" value="P:protein quality control for misfolded or incompletely synthesized proteins"/>
    <property type="evidence" value="ECO:0007669"/>
    <property type="project" value="UniProtKB-UniRule"/>
</dbReference>
<feature type="active site" evidence="9 11">
    <location>
        <position position="821"/>
    </location>
</feature>
<evidence type="ECO:0000256" key="2">
    <source>
        <dbReference type="ARBA" id="ARBA00022490"/>
    </source>
</evidence>
<feature type="active site" evidence="9 11">
    <location>
        <position position="778"/>
    </location>
</feature>
<evidence type="ECO:0000256" key="10">
    <source>
        <dbReference type="PIRNR" id="PIRNR001174"/>
    </source>
</evidence>
<gene>
    <name evidence="18" type="primary">lon1_1</name>
    <name evidence="9" type="synonym">lon</name>
    <name evidence="18" type="ORF">LuPra_03026</name>
</gene>
<keyword evidence="19" id="KW-1185">Reference proteome</keyword>
<evidence type="ECO:0000313" key="19">
    <source>
        <dbReference type="Proteomes" id="UP000076079"/>
    </source>
</evidence>
<keyword evidence="4 9" id="KW-0547">Nucleotide-binding</keyword>
<dbReference type="Gene3D" id="3.40.50.300">
    <property type="entry name" value="P-loop containing nucleotide triphosphate hydrolases"/>
    <property type="match status" value="1"/>
</dbReference>
<comment type="subcellular location">
    <subcellularLocation>
        <location evidence="1 9 10">Cytoplasm</location>
    </subcellularLocation>
</comment>
<keyword evidence="8 9" id="KW-0346">Stress response</keyword>
<comment type="similarity">
    <text evidence="9 10 13 14">Belongs to the peptidase S16 family.</text>
</comment>
<dbReference type="PIRSF" id="PIRSF001174">
    <property type="entry name" value="Lon_proteas"/>
    <property type="match status" value="1"/>
</dbReference>
<dbReference type="GO" id="GO:0005524">
    <property type="term" value="F:ATP binding"/>
    <property type="evidence" value="ECO:0007669"/>
    <property type="project" value="UniProtKB-UniRule"/>
</dbReference>
<comment type="function">
    <text evidence="9">ATP-dependent serine protease that mediates the selective degradation of mutant and abnormal proteins as well as certain short-lived regulatory proteins. Required for cellular homeostasis and for survival from DNA damage and developmental changes induced by stress. Degrades polypeptides processively to yield small peptide fragments that are 5 to 10 amino acids long. Binds to DNA in a double-stranded, site-specific manner.</text>
</comment>
<comment type="subunit">
    <text evidence="9 10">Homohexamer. Organized in a ring with a central cavity.</text>
</comment>
<dbReference type="InterPro" id="IPR020568">
    <property type="entry name" value="Ribosomal_Su5_D2-typ_SF"/>
</dbReference>
<evidence type="ECO:0000256" key="8">
    <source>
        <dbReference type="ARBA" id="ARBA00023016"/>
    </source>
</evidence>
<dbReference type="AlphaFoldDB" id="A0A143PNQ6"/>
<evidence type="ECO:0000313" key="18">
    <source>
        <dbReference type="EMBL" id="AMY09800.1"/>
    </source>
</evidence>
<evidence type="ECO:0000256" key="12">
    <source>
        <dbReference type="PIRSR" id="PIRSR001174-2"/>
    </source>
</evidence>
<dbReference type="SUPFAM" id="SSF52540">
    <property type="entry name" value="P-loop containing nucleoside triphosphate hydrolases"/>
    <property type="match status" value="1"/>
</dbReference>
<dbReference type="InterPro" id="IPR004815">
    <property type="entry name" value="Lon_bac/euk-typ"/>
</dbReference>
<dbReference type="Pfam" id="PF22667">
    <property type="entry name" value="Lon_lid"/>
    <property type="match status" value="1"/>
</dbReference>
<feature type="region of interest" description="Disordered" evidence="15">
    <location>
        <begin position="565"/>
        <end position="656"/>
    </location>
</feature>
<evidence type="ECO:0000256" key="3">
    <source>
        <dbReference type="ARBA" id="ARBA00022670"/>
    </source>
</evidence>
<evidence type="ECO:0000256" key="11">
    <source>
        <dbReference type="PIRSR" id="PIRSR001174-1"/>
    </source>
</evidence>
<dbReference type="GO" id="GO:0034605">
    <property type="term" value="P:cellular response to heat"/>
    <property type="evidence" value="ECO:0007669"/>
    <property type="project" value="UniProtKB-UniRule"/>
</dbReference>
<keyword evidence="3 9" id="KW-0645">Protease</keyword>
<dbReference type="Gene3D" id="1.20.58.1480">
    <property type="match status" value="1"/>
</dbReference>
<evidence type="ECO:0000256" key="14">
    <source>
        <dbReference type="RuleBase" id="RU000591"/>
    </source>
</evidence>
<feature type="compositionally biased region" description="Basic and acidic residues" evidence="15">
    <location>
        <begin position="602"/>
        <end position="615"/>
    </location>
</feature>
<dbReference type="EMBL" id="CP015136">
    <property type="protein sequence ID" value="AMY09800.1"/>
    <property type="molecule type" value="Genomic_DNA"/>
</dbReference>
<evidence type="ECO:0000256" key="5">
    <source>
        <dbReference type="ARBA" id="ARBA00022801"/>
    </source>
</evidence>
<dbReference type="Proteomes" id="UP000076079">
    <property type="component" value="Chromosome"/>
</dbReference>
<name>A0A143PNQ6_LUTPR</name>
<dbReference type="GO" id="GO:0043565">
    <property type="term" value="F:sequence-specific DNA binding"/>
    <property type="evidence" value="ECO:0007669"/>
    <property type="project" value="UniProtKB-UniRule"/>
</dbReference>
<evidence type="ECO:0000256" key="1">
    <source>
        <dbReference type="ARBA" id="ARBA00004496"/>
    </source>
</evidence>
<dbReference type="InterPro" id="IPR008268">
    <property type="entry name" value="Peptidase_S16_AS"/>
</dbReference>
<comment type="catalytic activity">
    <reaction evidence="9 10 13">
        <text>Hydrolysis of proteins in presence of ATP.</text>
        <dbReference type="EC" id="3.4.21.53"/>
    </reaction>
</comment>
<dbReference type="PANTHER" id="PTHR10046">
    <property type="entry name" value="ATP DEPENDENT LON PROTEASE FAMILY MEMBER"/>
    <property type="match status" value="1"/>
</dbReference>
<proteinExistence type="evidence at transcript level"/>
<dbReference type="InterPro" id="IPR003593">
    <property type="entry name" value="AAA+_ATPase"/>
</dbReference>
<dbReference type="FunFam" id="3.40.50.300:FF:000382">
    <property type="entry name" value="Lon protease homolog 2, peroxisomal"/>
    <property type="match status" value="1"/>
</dbReference>
<keyword evidence="2 9" id="KW-0963">Cytoplasm</keyword>
<evidence type="ECO:0000259" key="16">
    <source>
        <dbReference type="PROSITE" id="PS51786"/>
    </source>
</evidence>
<dbReference type="CDD" id="cd19500">
    <property type="entry name" value="RecA-like_Lon"/>
    <property type="match status" value="1"/>
</dbReference>
<evidence type="ECO:0000256" key="4">
    <source>
        <dbReference type="ARBA" id="ARBA00022741"/>
    </source>
</evidence>
<dbReference type="RefSeq" id="WP_157899221.1">
    <property type="nucleotide sequence ID" value="NZ_CP015136.1"/>
</dbReference>
<dbReference type="InterPro" id="IPR008269">
    <property type="entry name" value="Lon_proteolytic"/>
</dbReference>
<dbReference type="InterPro" id="IPR003959">
    <property type="entry name" value="ATPase_AAA_core"/>
</dbReference>
<evidence type="ECO:0000256" key="9">
    <source>
        <dbReference type="HAMAP-Rule" id="MF_01973"/>
    </source>
</evidence>
<dbReference type="InterPro" id="IPR054594">
    <property type="entry name" value="Lon_lid"/>
</dbReference>
<evidence type="ECO:0000256" key="15">
    <source>
        <dbReference type="SAM" id="MobiDB-lite"/>
    </source>
</evidence>
<dbReference type="GO" id="GO:0005737">
    <property type="term" value="C:cytoplasm"/>
    <property type="evidence" value="ECO:0007669"/>
    <property type="project" value="UniProtKB-SubCell"/>
</dbReference>
<dbReference type="Gene3D" id="1.20.5.5270">
    <property type="match status" value="1"/>
</dbReference>
<dbReference type="Pfam" id="PF00004">
    <property type="entry name" value="AAA"/>
    <property type="match status" value="1"/>
</dbReference>
<dbReference type="InterPro" id="IPR015947">
    <property type="entry name" value="PUA-like_sf"/>
</dbReference>
<evidence type="ECO:0000259" key="17">
    <source>
        <dbReference type="PROSITE" id="PS51787"/>
    </source>
</evidence>
<dbReference type="InterPro" id="IPR014721">
    <property type="entry name" value="Ribsml_uS5_D2-typ_fold_subgr"/>
</dbReference>
<comment type="induction">
    <text evidence="9">By heat shock.</text>
</comment>
<dbReference type="SUPFAM" id="SSF88697">
    <property type="entry name" value="PUA domain-like"/>
    <property type="match status" value="1"/>
</dbReference>
<dbReference type="SMART" id="SM00382">
    <property type="entry name" value="AAA"/>
    <property type="match status" value="1"/>
</dbReference>